<evidence type="ECO:0000256" key="1">
    <source>
        <dbReference type="SAM" id="SignalP"/>
    </source>
</evidence>
<dbReference type="KEGG" id="svt:SVTN_26470"/>
<feature type="chain" id="PRO_5002103255" evidence="1">
    <location>
        <begin position="29"/>
        <end position="80"/>
    </location>
</feature>
<dbReference type="RefSeq" id="WP_041131347.1">
    <property type="nucleotide sequence ID" value="NZ_CP010407.1"/>
</dbReference>
<organism evidence="2 3">
    <name type="scientific">Streptomyces vietnamensis</name>
    <dbReference type="NCBI Taxonomy" id="362257"/>
    <lineage>
        <taxon>Bacteria</taxon>
        <taxon>Bacillati</taxon>
        <taxon>Actinomycetota</taxon>
        <taxon>Actinomycetes</taxon>
        <taxon>Kitasatosporales</taxon>
        <taxon>Streptomycetaceae</taxon>
        <taxon>Streptomyces</taxon>
    </lineage>
</organism>
<dbReference type="Proteomes" id="UP000031774">
    <property type="component" value="Chromosome"/>
</dbReference>
<sequence length="80" mass="8277">MYRRTAAALATAVTAGALALGAAGAAQANPGPGYYANSSYSSYADCQAAGRAGYRTWGPIFTCEPFSADRPDVIVLWVRA</sequence>
<protein>
    <submittedName>
        <fullName evidence="2">Uncharacterized protein</fullName>
    </submittedName>
</protein>
<accession>A0A0B5I499</accession>
<dbReference type="HOGENOM" id="CLU_173368_0_0_11"/>
<evidence type="ECO:0000313" key="3">
    <source>
        <dbReference type="Proteomes" id="UP000031774"/>
    </source>
</evidence>
<name>A0A0B5I499_9ACTN</name>
<reference evidence="2 3" key="1">
    <citation type="submission" date="2014-12" db="EMBL/GenBank/DDBJ databases">
        <title>Complete genome sequence of Streptomyces vietnamensis strain GIMV4.0001, a genetic manipulable producer of the benzoisochromanequinone antibiotic granaticin.</title>
        <authorList>
            <person name="Deng M.R."/>
            <person name="Guo J."/>
            <person name="Ma L.Y."/>
            <person name="Feng G.D."/>
            <person name="Mo C.Y."/>
            <person name="Zhu H.H."/>
        </authorList>
    </citation>
    <scope>NUCLEOTIDE SEQUENCE [LARGE SCALE GENOMIC DNA]</scope>
    <source>
        <strain evidence="3">GIMV4.0001</strain>
    </source>
</reference>
<feature type="signal peptide" evidence="1">
    <location>
        <begin position="1"/>
        <end position="28"/>
    </location>
</feature>
<keyword evidence="1" id="KW-0732">Signal</keyword>
<evidence type="ECO:0000313" key="2">
    <source>
        <dbReference type="EMBL" id="AJF67391.1"/>
    </source>
</evidence>
<dbReference type="EMBL" id="CP010407">
    <property type="protein sequence ID" value="AJF67391.1"/>
    <property type="molecule type" value="Genomic_DNA"/>
</dbReference>
<dbReference type="AlphaFoldDB" id="A0A0B5I499"/>
<keyword evidence="3" id="KW-1185">Reference proteome</keyword>
<gene>
    <name evidence="2" type="ORF">SVTN_26470</name>
</gene>
<proteinExistence type="predicted"/>